<feature type="transmembrane region" description="Helical" evidence="6">
    <location>
        <begin position="192"/>
        <end position="216"/>
    </location>
</feature>
<evidence type="ECO:0000313" key="8">
    <source>
        <dbReference type="Proteomes" id="UP000037460"/>
    </source>
</evidence>
<dbReference type="GO" id="GO:0005886">
    <property type="term" value="C:plasma membrane"/>
    <property type="evidence" value="ECO:0007669"/>
    <property type="project" value="UniProtKB-SubCell"/>
</dbReference>
<comment type="subcellular location">
    <subcellularLocation>
        <location evidence="6">Cell membrane</location>
        <topology evidence="6">Multi-pass membrane protein</topology>
    </subcellularLocation>
    <subcellularLocation>
        <location evidence="1">Membrane</location>
        <topology evidence="1">Multi-pass membrane protein</topology>
    </subcellularLocation>
</comment>
<accession>A0A0M0J900</accession>
<dbReference type="InterPro" id="IPR007603">
    <property type="entry name" value="Choline_transptr-like"/>
</dbReference>
<dbReference type="EMBL" id="JWZX01003257">
    <property type="protein sequence ID" value="KOO22713.1"/>
    <property type="molecule type" value="Genomic_DNA"/>
</dbReference>
<evidence type="ECO:0000256" key="2">
    <source>
        <dbReference type="ARBA" id="ARBA00007168"/>
    </source>
</evidence>
<keyword evidence="8" id="KW-1185">Reference proteome</keyword>
<keyword evidence="3 6" id="KW-0812">Transmembrane</keyword>
<evidence type="ECO:0000256" key="1">
    <source>
        <dbReference type="ARBA" id="ARBA00004141"/>
    </source>
</evidence>
<dbReference type="OrthoDB" id="44736at2759"/>
<feature type="transmembrane region" description="Helical" evidence="6">
    <location>
        <begin position="123"/>
        <end position="145"/>
    </location>
</feature>
<dbReference type="Pfam" id="PF04515">
    <property type="entry name" value="Choline_transpo"/>
    <property type="match status" value="1"/>
</dbReference>
<organism evidence="7 8">
    <name type="scientific">Chrysochromulina tobinii</name>
    <dbReference type="NCBI Taxonomy" id="1460289"/>
    <lineage>
        <taxon>Eukaryota</taxon>
        <taxon>Haptista</taxon>
        <taxon>Haptophyta</taxon>
        <taxon>Prymnesiophyceae</taxon>
        <taxon>Prymnesiales</taxon>
        <taxon>Chrysochromulinaceae</taxon>
        <taxon>Chrysochromulina</taxon>
    </lineage>
</organism>
<evidence type="ECO:0000256" key="3">
    <source>
        <dbReference type="ARBA" id="ARBA00022692"/>
    </source>
</evidence>
<gene>
    <name evidence="7" type="ORF">Ctob_009634</name>
</gene>
<evidence type="ECO:0000256" key="6">
    <source>
        <dbReference type="RuleBase" id="RU368066"/>
    </source>
</evidence>
<keyword evidence="4 6" id="KW-1133">Transmembrane helix</keyword>
<feature type="transmembrane region" description="Helical" evidence="6">
    <location>
        <begin position="379"/>
        <end position="399"/>
    </location>
</feature>
<feature type="transmembrane region" description="Helical" evidence="6">
    <location>
        <begin position="50"/>
        <end position="73"/>
    </location>
</feature>
<dbReference type="PANTHER" id="PTHR12385">
    <property type="entry name" value="CHOLINE TRANSPORTER-LIKE (SLC FAMILY 44)"/>
    <property type="match status" value="1"/>
</dbReference>
<feature type="transmembrane region" description="Helical" evidence="6">
    <location>
        <begin position="151"/>
        <end position="171"/>
    </location>
</feature>
<keyword evidence="5 6" id="KW-0472">Membrane</keyword>
<sequence length="512" mass="54446">MYGGSVPFPDEAVVLPGLPVTGTSEPMLGVAASNAKKRFGDTEAYRDKPFAVLFLLQALGVVAIAIANGVSVVRGAAGHPAGDPERVKGERSHQMLIMLVVASFVAAVLAACWLLLLRSGARALIWLGAIGGVVLALANGLWLLLQGGAAGIFLGVFSLLAGLMCLAFLVTNRHRVEFSAHLLARVASLTRLYPGTVYVAIGCAGVMLLWTLIWTAAVSYTSQMRNQATVLVLLMLSYLWMAQLLRAVVHTTVAGTVASDYFLSPHVPRDPTSRSLRRSLTTSFGSLCLGALVAAALKTARAAASAASKNGPDRFGLRSAALCLLGFLDVLTQFCNELAYTQVALYGKTFTRASRDTWTLLVHHSGVDALVQRELISTALTLSSLLSGLVCSLICGVWARATLGDDQPQWWQSLSAAFLIGYAAVSLVSVTVESGTNALFVCYAEDPRPLEANFPDLYALFISRPHVSQFLREQPMPPAASFEMAGGGDKKYHEFGALPKSGYALDPADLDL</sequence>
<feature type="transmembrane region" description="Helical" evidence="6">
    <location>
        <begin position="93"/>
        <end position="116"/>
    </location>
</feature>
<protein>
    <recommendedName>
        <fullName evidence="6">Choline transporter-like protein</fullName>
    </recommendedName>
</protein>
<proteinExistence type="inferred from homology"/>
<comment type="function">
    <text evidence="6">Choline transporter.</text>
</comment>
<evidence type="ECO:0000256" key="4">
    <source>
        <dbReference type="ARBA" id="ARBA00022989"/>
    </source>
</evidence>
<dbReference type="PANTHER" id="PTHR12385:SF4">
    <property type="entry name" value="PROTEIN PNS1"/>
    <property type="match status" value="1"/>
</dbReference>
<name>A0A0M0J900_9EUKA</name>
<comment type="similarity">
    <text evidence="2 6">Belongs to the CTL (choline transporter-like) family.</text>
</comment>
<reference evidence="8" key="1">
    <citation type="journal article" date="2015" name="PLoS Genet.">
        <title>Genome Sequence and Transcriptome Analyses of Chrysochromulina tobin: Metabolic Tools for Enhanced Algal Fitness in the Prominent Order Prymnesiales (Haptophyceae).</title>
        <authorList>
            <person name="Hovde B.T."/>
            <person name="Deodato C.R."/>
            <person name="Hunsperger H.M."/>
            <person name="Ryken S.A."/>
            <person name="Yost W."/>
            <person name="Jha R.K."/>
            <person name="Patterson J."/>
            <person name="Monnat R.J. Jr."/>
            <person name="Barlow S.B."/>
            <person name="Starkenburg S.R."/>
            <person name="Cattolico R.A."/>
        </authorList>
    </citation>
    <scope>NUCLEOTIDE SEQUENCE</scope>
    <source>
        <strain evidence="8">CCMP291</strain>
    </source>
</reference>
<dbReference type="GO" id="GO:0022857">
    <property type="term" value="F:transmembrane transporter activity"/>
    <property type="evidence" value="ECO:0007669"/>
    <property type="project" value="UniProtKB-UniRule"/>
</dbReference>
<comment type="caution">
    <text evidence="7">The sequence shown here is derived from an EMBL/GenBank/DDBJ whole genome shotgun (WGS) entry which is preliminary data.</text>
</comment>
<feature type="transmembrane region" description="Helical" evidence="6">
    <location>
        <begin position="411"/>
        <end position="430"/>
    </location>
</feature>
<feature type="transmembrane region" description="Helical" evidence="6">
    <location>
        <begin position="228"/>
        <end position="249"/>
    </location>
</feature>
<evidence type="ECO:0000256" key="5">
    <source>
        <dbReference type="ARBA" id="ARBA00023136"/>
    </source>
</evidence>
<evidence type="ECO:0000313" key="7">
    <source>
        <dbReference type="EMBL" id="KOO22713.1"/>
    </source>
</evidence>
<dbReference type="Proteomes" id="UP000037460">
    <property type="component" value="Unassembled WGS sequence"/>
</dbReference>
<dbReference type="AlphaFoldDB" id="A0A0M0J900"/>